<accession>C7N4F9</accession>
<organism evidence="2 3">
    <name type="scientific">Slackia heliotrinireducens (strain ATCC 29202 / DSM 20476 / NCTC 11029 / RHS 1)</name>
    <name type="common">Peptococcus heliotrinreducens</name>
    <dbReference type="NCBI Taxonomy" id="471855"/>
    <lineage>
        <taxon>Bacteria</taxon>
        <taxon>Bacillati</taxon>
        <taxon>Actinomycetota</taxon>
        <taxon>Coriobacteriia</taxon>
        <taxon>Eggerthellales</taxon>
        <taxon>Eggerthellaceae</taxon>
        <taxon>Slackia</taxon>
    </lineage>
</organism>
<sequence>MLKLHVLASGSKGNASVVENLATGQAVLIDCGISKKAFMSRCTESGFDPARISTVLITHEHSDHTKGLGVVLRGLRSLDAHPSVYVNRKNLNASRDIPAAIESVDADVAHFEALDSLDIGGMRVVPFATSHDAVASFGFRFEADGDVLGFMTDTGIVTPQAHDCLQGCRILALEGNHDVRMLENGPYPYVLKQRILGERGHLSNDQGASELADLLHNGLEQVVAMHISQNNNDYAMPRTAFSQMLAQECHPARVQVGYQERLTVAE</sequence>
<dbReference type="AlphaFoldDB" id="C7N4F9"/>
<evidence type="ECO:0000313" key="3">
    <source>
        <dbReference type="Proteomes" id="UP000002026"/>
    </source>
</evidence>
<dbReference type="PANTHER" id="PTHR47619:SF1">
    <property type="entry name" value="EXODEOXYRIBONUCLEASE WALJ"/>
    <property type="match status" value="1"/>
</dbReference>
<keyword evidence="3" id="KW-1185">Reference proteome</keyword>
<dbReference type="InterPro" id="IPR036866">
    <property type="entry name" value="RibonucZ/Hydroxyglut_hydro"/>
</dbReference>
<keyword evidence="2" id="KW-0378">Hydrolase</keyword>
<dbReference type="InterPro" id="IPR001279">
    <property type="entry name" value="Metallo-B-lactamas"/>
</dbReference>
<dbReference type="eggNOG" id="COG1235">
    <property type="taxonomic scope" value="Bacteria"/>
</dbReference>
<dbReference type="SMART" id="SM00849">
    <property type="entry name" value="Lactamase_B"/>
    <property type="match status" value="1"/>
</dbReference>
<reference evidence="2 3" key="1">
    <citation type="journal article" date="2009" name="Stand. Genomic Sci.">
        <title>Complete genome sequence of Slackia heliotrinireducens type strain (RHS 1).</title>
        <authorList>
            <person name="Pukall R."/>
            <person name="Lapidus A."/>
            <person name="Nolan M."/>
            <person name="Copeland A."/>
            <person name="Glavina Del Rio T."/>
            <person name="Lucas S."/>
            <person name="Chen F."/>
            <person name="Tice H."/>
            <person name="Cheng J.F."/>
            <person name="Chertkov O."/>
            <person name="Bruce D."/>
            <person name="Goodwin L."/>
            <person name="Kuske C."/>
            <person name="Brettin T."/>
            <person name="Detter J.C."/>
            <person name="Han C."/>
            <person name="Pitluck S."/>
            <person name="Pati A."/>
            <person name="Mavrommatis K."/>
            <person name="Ivanova N."/>
            <person name="Ovchinnikova G."/>
            <person name="Chen A."/>
            <person name="Palaniappan K."/>
            <person name="Schneider S."/>
            <person name="Rohde M."/>
            <person name="Chain P."/>
            <person name="D'haeseleer P."/>
            <person name="Goker M."/>
            <person name="Bristow J."/>
            <person name="Eisen J.A."/>
            <person name="Markowitz V."/>
            <person name="Kyrpides N.C."/>
            <person name="Klenk H.P."/>
            <person name="Hugenholtz P."/>
        </authorList>
    </citation>
    <scope>NUCLEOTIDE SEQUENCE [LARGE SCALE GENOMIC DNA]</scope>
    <source>
        <strain evidence="3">ATCC 29202 / DSM 20476 / NCTC 11029 / RHS 1</strain>
    </source>
</reference>
<dbReference type="SUPFAM" id="SSF56281">
    <property type="entry name" value="Metallo-hydrolase/oxidoreductase"/>
    <property type="match status" value="1"/>
</dbReference>
<dbReference type="PANTHER" id="PTHR47619">
    <property type="entry name" value="METALLO-HYDROLASE YYCJ-RELATED"/>
    <property type="match status" value="1"/>
</dbReference>
<gene>
    <name evidence="2" type="ordered locus">Shel_07370</name>
</gene>
<dbReference type="GO" id="GO:0016787">
    <property type="term" value="F:hydrolase activity"/>
    <property type="evidence" value="ECO:0007669"/>
    <property type="project" value="UniProtKB-KW"/>
</dbReference>
<dbReference type="STRING" id="471855.Shel_07370"/>
<dbReference type="Proteomes" id="UP000002026">
    <property type="component" value="Chromosome"/>
</dbReference>
<proteinExistence type="predicted"/>
<dbReference type="EMBL" id="CP001684">
    <property type="protein sequence ID" value="ACV21794.1"/>
    <property type="molecule type" value="Genomic_DNA"/>
</dbReference>
<dbReference type="HOGENOM" id="CLU_073253_0_0_11"/>
<evidence type="ECO:0000313" key="2">
    <source>
        <dbReference type="EMBL" id="ACV21794.1"/>
    </source>
</evidence>
<name>C7N4F9_SLAHD</name>
<evidence type="ECO:0000259" key="1">
    <source>
        <dbReference type="SMART" id="SM00849"/>
    </source>
</evidence>
<feature type="domain" description="Metallo-beta-lactamase" evidence="1">
    <location>
        <begin position="12"/>
        <end position="201"/>
    </location>
</feature>
<dbReference type="InterPro" id="IPR052533">
    <property type="entry name" value="WalJ/YycJ-like"/>
</dbReference>
<dbReference type="RefSeq" id="WP_012797898.1">
    <property type="nucleotide sequence ID" value="NC_013165.1"/>
</dbReference>
<protein>
    <submittedName>
        <fullName evidence="2">Metal-dependent hydrolase, beta-lactamase superfamily I</fullName>
    </submittedName>
</protein>
<dbReference type="KEGG" id="shi:Shel_07370"/>
<dbReference type="Pfam" id="PF12706">
    <property type="entry name" value="Lactamase_B_2"/>
    <property type="match status" value="1"/>
</dbReference>
<dbReference type="Gene3D" id="3.60.15.10">
    <property type="entry name" value="Ribonuclease Z/Hydroxyacylglutathione hydrolase-like"/>
    <property type="match status" value="1"/>
</dbReference>